<dbReference type="PANTHER" id="PTHR33570">
    <property type="entry name" value="4-CARBOXYMUCONOLACTONE DECARBOXYLASE FAMILY PROTEIN"/>
    <property type="match status" value="1"/>
</dbReference>
<dbReference type="EMBL" id="BMYO01000010">
    <property type="protein sequence ID" value="GHD68384.1"/>
    <property type="molecule type" value="Genomic_DNA"/>
</dbReference>
<dbReference type="InterPro" id="IPR003779">
    <property type="entry name" value="CMD-like"/>
</dbReference>
<dbReference type="Pfam" id="PF02627">
    <property type="entry name" value="CMD"/>
    <property type="match status" value="1"/>
</dbReference>
<name>A0ABQ3H6E1_9NEIS</name>
<proteinExistence type="predicted"/>
<comment type="caution">
    <text evidence="2">The sequence shown here is derived from an EMBL/GenBank/DDBJ whole genome shotgun (WGS) entry which is preliminary data.</text>
</comment>
<gene>
    <name evidence="2" type="ORF">GCM10007350_33510</name>
</gene>
<dbReference type="InterPro" id="IPR052512">
    <property type="entry name" value="4CMD/NDH-1_regulator"/>
</dbReference>
<feature type="domain" description="Carboxymuconolactone decarboxylase-like" evidence="1">
    <location>
        <begin position="17"/>
        <end position="97"/>
    </location>
</feature>
<organism evidence="2 3">
    <name type="scientific">Jeongeupia chitinilytica</name>
    <dbReference type="NCBI Taxonomy" id="1041641"/>
    <lineage>
        <taxon>Bacteria</taxon>
        <taxon>Pseudomonadati</taxon>
        <taxon>Pseudomonadota</taxon>
        <taxon>Betaproteobacteria</taxon>
        <taxon>Neisseriales</taxon>
        <taxon>Chitinibacteraceae</taxon>
        <taxon>Jeongeupia</taxon>
    </lineage>
</organism>
<evidence type="ECO:0000259" key="1">
    <source>
        <dbReference type="Pfam" id="PF02627"/>
    </source>
</evidence>
<sequence length="107" mass="11677">MNLLDGLGQRALGQLAPKLAALSDEVLFGDVWQRPQLSKRDRSLITVATLLALGRSEQLPFHFNLARAHGVSDEELRELGTHLAFYAGWPAAASALTVQGRLDEAQE</sequence>
<dbReference type="Gene3D" id="1.20.1290.10">
    <property type="entry name" value="AhpD-like"/>
    <property type="match status" value="1"/>
</dbReference>
<reference evidence="3" key="1">
    <citation type="journal article" date="2019" name="Int. J. Syst. Evol. Microbiol.">
        <title>The Global Catalogue of Microorganisms (GCM) 10K type strain sequencing project: providing services to taxonomists for standard genome sequencing and annotation.</title>
        <authorList>
            <consortium name="The Broad Institute Genomics Platform"/>
            <consortium name="The Broad Institute Genome Sequencing Center for Infectious Disease"/>
            <person name="Wu L."/>
            <person name="Ma J."/>
        </authorList>
    </citation>
    <scope>NUCLEOTIDE SEQUENCE [LARGE SCALE GENOMIC DNA]</scope>
    <source>
        <strain evidence="3">KCTC 23701</strain>
    </source>
</reference>
<dbReference type="SUPFAM" id="SSF69118">
    <property type="entry name" value="AhpD-like"/>
    <property type="match status" value="1"/>
</dbReference>
<dbReference type="RefSeq" id="WP_189462086.1">
    <property type="nucleotide sequence ID" value="NZ_BMYO01000010.1"/>
</dbReference>
<evidence type="ECO:0000313" key="2">
    <source>
        <dbReference type="EMBL" id="GHD68384.1"/>
    </source>
</evidence>
<keyword evidence="3" id="KW-1185">Reference proteome</keyword>
<evidence type="ECO:0000313" key="3">
    <source>
        <dbReference type="Proteomes" id="UP000604737"/>
    </source>
</evidence>
<dbReference type="Proteomes" id="UP000604737">
    <property type="component" value="Unassembled WGS sequence"/>
</dbReference>
<accession>A0ABQ3H6E1</accession>
<protein>
    <recommendedName>
        <fullName evidence="1">Carboxymuconolactone decarboxylase-like domain-containing protein</fullName>
    </recommendedName>
</protein>
<dbReference type="PANTHER" id="PTHR33570:SF9">
    <property type="entry name" value="BLL4600 PROTEIN"/>
    <property type="match status" value="1"/>
</dbReference>
<dbReference type="InterPro" id="IPR029032">
    <property type="entry name" value="AhpD-like"/>
</dbReference>